<comment type="caution">
    <text evidence="11">The sequence shown here is derived from an EMBL/GenBank/DDBJ whole genome shotgun (WGS) entry which is preliminary data.</text>
</comment>
<protein>
    <recommendedName>
        <fullName evidence="10">Dynamin N-terminal domain-containing protein</fullName>
    </recommendedName>
</protein>
<evidence type="ECO:0000256" key="7">
    <source>
        <dbReference type="ARBA" id="ARBA00023136"/>
    </source>
</evidence>
<dbReference type="Pfam" id="PF02466">
    <property type="entry name" value="Tim17"/>
    <property type="match status" value="1"/>
</dbReference>
<dbReference type="PANTHER" id="PTHR14110">
    <property type="entry name" value="MITOCHONDRIAL IMPORT INNER MEMBRANE TRANSLOCASE SUBUNIT TIM22"/>
    <property type="match status" value="1"/>
</dbReference>
<dbReference type="InterPro" id="IPR045063">
    <property type="entry name" value="Dynamin_N"/>
</dbReference>
<evidence type="ECO:0000256" key="4">
    <source>
        <dbReference type="ARBA" id="ARBA00022792"/>
    </source>
</evidence>
<dbReference type="Proteomes" id="UP000494165">
    <property type="component" value="Unassembled WGS sequence"/>
</dbReference>
<feature type="transmembrane region" description="Helical" evidence="9">
    <location>
        <begin position="594"/>
        <end position="614"/>
    </location>
</feature>
<name>A0A8S1CPC5_9INSE</name>
<evidence type="ECO:0000256" key="1">
    <source>
        <dbReference type="ARBA" id="ARBA00004448"/>
    </source>
</evidence>
<dbReference type="SUPFAM" id="SSF52540">
    <property type="entry name" value="P-loop containing nucleoside triphosphate hydrolases"/>
    <property type="match status" value="1"/>
</dbReference>
<dbReference type="Pfam" id="PF00350">
    <property type="entry name" value="Dynamin_N"/>
    <property type="match status" value="1"/>
</dbReference>
<keyword evidence="3 9" id="KW-0812">Transmembrane</keyword>
<comment type="subcellular location">
    <subcellularLocation>
        <location evidence="1">Mitochondrion inner membrane</location>
        <topology evidence="1">Multi-pass membrane protein</topology>
    </subcellularLocation>
</comment>
<comment type="similarity">
    <text evidence="2">Belongs to the Tim17/Tim22/Tim23 family.</text>
</comment>
<comment type="function">
    <text evidence="8">Essential core component of the TIM22 complex, a complex that mediates the import and insertion of multi-pass transmembrane proteins into the mitochondrial inner membrane. In the TIM22 complex, it constitutes the voltage-activated and signal-gated channel. Forms a twin-pore translocase that uses the membrane potential as external driving force in 2 voltage-dependent steps.</text>
</comment>
<accession>A0A8S1CPC5</accession>
<evidence type="ECO:0000256" key="3">
    <source>
        <dbReference type="ARBA" id="ARBA00022692"/>
    </source>
</evidence>
<dbReference type="InterPro" id="IPR027417">
    <property type="entry name" value="P-loop_NTPase"/>
</dbReference>
<evidence type="ECO:0000256" key="5">
    <source>
        <dbReference type="ARBA" id="ARBA00022989"/>
    </source>
</evidence>
<evidence type="ECO:0000259" key="10">
    <source>
        <dbReference type="Pfam" id="PF00350"/>
    </source>
</evidence>
<evidence type="ECO:0000313" key="12">
    <source>
        <dbReference type="Proteomes" id="UP000494165"/>
    </source>
</evidence>
<keyword evidence="6" id="KW-0496">Mitochondrion</keyword>
<dbReference type="GO" id="GO:0042721">
    <property type="term" value="C:TIM22 mitochondrial import inner membrane insertion complex"/>
    <property type="evidence" value="ECO:0007669"/>
    <property type="project" value="InterPro"/>
</dbReference>
<evidence type="ECO:0000313" key="11">
    <source>
        <dbReference type="EMBL" id="CAB3369992.1"/>
    </source>
</evidence>
<dbReference type="OrthoDB" id="1716625at2759"/>
<evidence type="ECO:0000256" key="9">
    <source>
        <dbReference type="SAM" id="Phobius"/>
    </source>
</evidence>
<keyword evidence="7 9" id="KW-0472">Membrane</keyword>
<reference evidence="11 12" key="1">
    <citation type="submission" date="2020-04" db="EMBL/GenBank/DDBJ databases">
        <authorList>
            <person name="Alioto T."/>
            <person name="Alioto T."/>
            <person name="Gomez Garrido J."/>
        </authorList>
    </citation>
    <scope>NUCLEOTIDE SEQUENCE [LARGE SCALE GENOMIC DNA]</scope>
</reference>
<dbReference type="InterPro" id="IPR039175">
    <property type="entry name" value="TIM22"/>
</dbReference>
<keyword evidence="4" id="KW-0999">Mitochondrion inner membrane</keyword>
<keyword evidence="12" id="KW-1185">Reference proteome</keyword>
<keyword evidence="5 9" id="KW-1133">Transmembrane helix</keyword>
<dbReference type="Gene3D" id="3.40.50.300">
    <property type="entry name" value="P-loop containing nucleotide triphosphate hydrolases"/>
    <property type="match status" value="1"/>
</dbReference>
<evidence type="ECO:0000256" key="6">
    <source>
        <dbReference type="ARBA" id="ARBA00023128"/>
    </source>
</evidence>
<proteinExistence type="inferred from homology"/>
<dbReference type="EMBL" id="CADEPI010000049">
    <property type="protein sequence ID" value="CAB3369992.1"/>
    <property type="molecule type" value="Genomic_DNA"/>
</dbReference>
<dbReference type="GO" id="GO:0045039">
    <property type="term" value="P:protein insertion into mitochondrial inner membrane"/>
    <property type="evidence" value="ECO:0007669"/>
    <property type="project" value="InterPro"/>
</dbReference>
<dbReference type="GO" id="GO:0030943">
    <property type="term" value="F:mitochondrion targeting sequence binding"/>
    <property type="evidence" value="ECO:0007669"/>
    <property type="project" value="TreeGrafter"/>
</dbReference>
<feature type="transmembrane region" description="Helical" evidence="9">
    <location>
        <begin position="534"/>
        <end position="554"/>
    </location>
</feature>
<feature type="domain" description="Dynamin N-terminal" evidence="10">
    <location>
        <begin position="273"/>
        <end position="372"/>
    </location>
</feature>
<evidence type="ECO:0000256" key="8">
    <source>
        <dbReference type="ARBA" id="ARBA00024713"/>
    </source>
</evidence>
<gene>
    <name evidence="11" type="ORF">CLODIP_2_CD14691</name>
</gene>
<dbReference type="PANTHER" id="PTHR14110:SF0">
    <property type="entry name" value="MITOCHONDRIAL IMPORT INNER MEMBRANE TRANSLOCASE SUBUNIT TIM22"/>
    <property type="match status" value="1"/>
</dbReference>
<dbReference type="GO" id="GO:0008320">
    <property type="term" value="F:protein transmembrane transporter activity"/>
    <property type="evidence" value="ECO:0007669"/>
    <property type="project" value="TreeGrafter"/>
</dbReference>
<sequence>MTESRSTLFTSDEYDQAAKYMMGGLSRYRENIIVPRNMGPVTIKTNEEKMVEGFFESCPFKAGMSGVIGYGLGGALGLFSASVNPTITGQEAKQQTAREVFRDLKTSTLSYAKNFAMIGLMFSAVECTIETYRGKSDWRNGTYAGAVTGGLIGFRAGLKAGIFGAVERCIVLERNQPLTLSRWFVVRSLHPYVFGRIVAHLRINKLRPDMSKLNQSGVRARQAVNSAEQATLSVNERILKECHTMYTDPERGLIKLAQPLGLKLLAPRKKVTVMLIGNHSAGKSSFINWYIEEHVQRTGVAIETQGFIIVTSGKKRETLMGNATMHLYPHLKPLSKIPGVVDFLSTEISTSKQKKFSLVTFVDTPGLVDGDLQYHFDVNQSILWLGTMSDLVFVFFDPIGQALCNRTVSLVEKLNAQHAEKMRFYLSKADDAGTEADRQKVMMQIVQELCKRPGLNKTGFDMPTIYIPDTNKPTRCVNQIDDACREIEKTINQTIQNALNTLGKDCEKVMKLAREELAVDEESCKCNRKATTRGLMFAGIAFLLPLMLVLHLLVEFFSVKSLMDILGVQISEYILTGLTPARLLWSLIPDGSKLTTIAILFASSLFLGCVSKWCSGRKPTMSKKLKQSLLDTNTFIKEVVIPKRQQLYREYLEQSIGDYDLS</sequence>
<dbReference type="AlphaFoldDB" id="A0A8S1CPC5"/>
<evidence type="ECO:0000256" key="2">
    <source>
        <dbReference type="ARBA" id="ARBA00008444"/>
    </source>
</evidence>
<organism evidence="11 12">
    <name type="scientific">Cloeon dipterum</name>
    <dbReference type="NCBI Taxonomy" id="197152"/>
    <lineage>
        <taxon>Eukaryota</taxon>
        <taxon>Metazoa</taxon>
        <taxon>Ecdysozoa</taxon>
        <taxon>Arthropoda</taxon>
        <taxon>Hexapoda</taxon>
        <taxon>Insecta</taxon>
        <taxon>Pterygota</taxon>
        <taxon>Palaeoptera</taxon>
        <taxon>Ephemeroptera</taxon>
        <taxon>Pisciforma</taxon>
        <taxon>Baetidae</taxon>
        <taxon>Cloeon</taxon>
    </lineage>
</organism>